<dbReference type="AlphaFoldDB" id="A0A218XJJ9"/>
<dbReference type="EMBL" id="MTKT01001287">
    <property type="protein sequence ID" value="OWM85133.1"/>
    <property type="molecule type" value="Genomic_DNA"/>
</dbReference>
<evidence type="ECO:0000313" key="4">
    <source>
        <dbReference type="Proteomes" id="UP000197138"/>
    </source>
</evidence>
<feature type="compositionally biased region" description="Polar residues" evidence="2">
    <location>
        <begin position="1"/>
        <end position="12"/>
    </location>
</feature>
<name>A0A218XJJ9_PUNGR</name>
<dbReference type="PANTHER" id="PTHR15544:SF0">
    <property type="entry name" value="TETRATRICOPEPTIDE REPEAT PROTEIN 33"/>
    <property type="match status" value="1"/>
</dbReference>
<dbReference type="InterPro" id="IPR019734">
    <property type="entry name" value="TPR_rpt"/>
</dbReference>
<evidence type="ECO:0000256" key="1">
    <source>
        <dbReference type="PROSITE-ProRule" id="PRU00339"/>
    </source>
</evidence>
<gene>
    <name evidence="3" type="ORF">CDL15_Pgr027920</name>
</gene>
<dbReference type="PROSITE" id="PS50293">
    <property type="entry name" value="TPR_REGION"/>
    <property type="match status" value="1"/>
</dbReference>
<comment type="caution">
    <text evidence="3">The sequence shown here is derived from an EMBL/GenBank/DDBJ whole genome shotgun (WGS) entry which is preliminary data.</text>
</comment>
<proteinExistence type="predicted"/>
<protein>
    <submittedName>
        <fullName evidence="3">Uncharacterized protein</fullName>
    </submittedName>
</protein>
<dbReference type="InterPro" id="IPR052658">
    <property type="entry name" value="TPR-containing"/>
</dbReference>
<evidence type="ECO:0000256" key="2">
    <source>
        <dbReference type="SAM" id="MobiDB-lite"/>
    </source>
</evidence>
<dbReference type="Pfam" id="PF13432">
    <property type="entry name" value="TPR_16"/>
    <property type="match status" value="1"/>
</dbReference>
<sequence length="245" mass="27207">MKLTWNKKNLQSAKKRPLAAVSRYPNLPFDQQGDGAADTAEAAGGERKDDEVPENQEQIAKTMASEHDPPSGSDSDRERLAQSFQAQGDKLAEDGKYREALGKWEAALTLMPENKVLHEQKAQVLLELGDAWSALKAATRSYLPCLSFSKITLVSGATELDPSWAEAWLTLGRAQLNFGEPDSAIQSFDRALAIKPAFRESQDDRRAALNLVKRRKQLHLSGFSTKESRFVVNDKVEIPDNAFHE</sequence>
<feature type="compositionally biased region" description="Basic and acidic residues" evidence="2">
    <location>
        <begin position="64"/>
        <end position="78"/>
    </location>
</feature>
<feature type="repeat" description="TPR" evidence="1">
    <location>
        <begin position="81"/>
        <end position="114"/>
    </location>
</feature>
<evidence type="ECO:0000313" key="3">
    <source>
        <dbReference type="EMBL" id="OWM85133.1"/>
    </source>
</evidence>
<organism evidence="3 4">
    <name type="scientific">Punica granatum</name>
    <name type="common">Pomegranate</name>
    <dbReference type="NCBI Taxonomy" id="22663"/>
    <lineage>
        <taxon>Eukaryota</taxon>
        <taxon>Viridiplantae</taxon>
        <taxon>Streptophyta</taxon>
        <taxon>Embryophyta</taxon>
        <taxon>Tracheophyta</taxon>
        <taxon>Spermatophyta</taxon>
        <taxon>Magnoliopsida</taxon>
        <taxon>eudicotyledons</taxon>
        <taxon>Gunneridae</taxon>
        <taxon>Pentapetalae</taxon>
        <taxon>rosids</taxon>
        <taxon>malvids</taxon>
        <taxon>Myrtales</taxon>
        <taxon>Lythraceae</taxon>
        <taxon>Punica</taxon>
    </lineage>
</organism>
<feature type="compositionally biased region" description="Low complexity" evidence="2">
    <location>
        <begin position="33"/>
        <end position="43"/>
    </location>
</feature>
<reference evidence="4" key="1">
    <citation type="journal article" date="2017" name="Plant J.">
        <title>The pomegranate (Punica granatum L.) genome and the genomics of punicalagin biosynthesis.</title>
        <authorList>
            <person name="Qin G."/>
            <person name="Xu C."/>
            <person name="Ming R."/>
            <person name="Tang H."/>
            <person name="Guyot R."/>
            <person name="Kramer E.M."/>
            <person name="Hu Y."/>
            <person name="Yi X."/>
            <person name="Qi Y."/>
            <person name="Xu X."/>
            <person name="Gao Z."/>
            <person name="Pan H."/>
            <person name="Jian J."/>
            <person name="Tian Y."/>
            <person name="Yue Z."/>
            <person name="Xu Y."/>
        </authorList>
    </citation>
    <scope>NUCLEOTIDE SEQUENCE [LARGE SCALE GENOMIC DNA]</scope>
    <source>
        <strain evidence="4">cv. Dabenzi</strain>
    </source>
</reference>
<dbReference type="Proteomes" id="UP000197138">
    <property type="component" value="Unassembled WGS sequence"/>
</dbReference>
<feature type="repeat" description="TPR" evidence="1">
    <location>
        <begin position="165"/>
        <end position="198"/>
    </location>
</feature>
<dbReference type="PROSITE" id="PS50005">
    <property type="entry name" value="TPR"/>
    <property type="match status" value="2"/>
</dbReference>
<keyword evidence="1" id="KW-0802">TPR repeat</keyword>
<dbReference type="SMART" id="SM00028">
    <property type="entry name" value="TPR"/>
    <property type="match status" value="2"/>
</dbReference>
<feature type="region of interest" description="Disordered" evidence="2">
    <location>
        <begin position="1"/>
        <end position="78"/>
    </location>
</feature>
<dbReference type="InterPro" id="IPR011990">
    <property type="entry name" value="TPR-like_helical_dom_sf"/>
</dbReference>
<accession>A0A218XJJ9</accession>
<dbReference type="PANTHER" id="PTHR15544">
    <property type="entry name" value="OSMOSIS RESPONSIVE FACTOR"/>
    <property type="match status" value="1"/>
</dbReference>
<dbReference type="Gene3D" id="1.25.40.10">
    <property type="entry name" value="Tetratricopeptide repeat domain"/>
    <property type="match status" value="1"/>
</dbReference>
<dbReference type="SUPFAM" id="SSF48452">
    <property type="entry name" value="TPR-like"/>
    <property type="match status" value="1"/>
</dbReference>